<dbReference type="PANTHER" id="PTHR33979">
    <property type="entry name" value="OS02G0221600 PROTEIN"/>
    <property type="match status" value="1"/>
</dbReference>
<comment type="caution">
    <text evidence="2">The sequence shown here is derived from an EMBL/GenBank/DDBJ whole genome shotgun (WGS) entry which is preliminary data.</text>
</comment>
<keyword evidence="1" id="KW-0812">Transmembrane</keyword>
<protein>
    <submittedName>
        <fullName evidence="2">M50 family peptidase</fullName>
    </submittedName>
</protein>
<keyword evidence="3" id="KW-1185">Reference proteome</keyword>
<name>A0A6I4V0C2_9SPHN</name>
<dbReference type="AlphaFoldDB" id="A0A6I4V0C2"/>
<feature type="transmembrane region" description="Helical" evidence="1">
    <location>
        <begin position="115"/>
        <end position="132"/>
    </location>
</feature>
<feature type="transmembrane region" description="Helical" evidence="1">
    <location>
        <begin position="81"/>
        <end position="103"/>
    </location>
</feature>
<gene>
    <name evidence="2" type="ORF">GRI43_09670</name>
</gene>
<organism evidence="2 3">
    <name type="scientific">Pontixanthobacter luteolus</name>
    <dbReference type="NCBI Taxonomy" id="295089"/>
    <lineage>
        <taxon>Bacteria</taxon>
        <taxon>Pseudomonadati</taxon>
        <taxon>Pseudomonadota</taxon>
        <taxon>Alphaproteobacteria</taxon>
        <taxon>Sphingomonadales</taxon>
        <taxon>Erythrobacteraceae</taxon>
        <taxon>Pontixanthobacter</taxon>
    </lineage>
</organism>
<accession>A0A6I4V0C2</accession>
<dbReference type="Pfam" id="PF13398">
    <property type="entry name" value="Peptidase_M50B"/>
    <property type="match status" value="1"/>
</dbReference>
<keyword evidence="1" id="KW-0472">Membrane</keyword>
<reference evidence="2 3" key="1">
    <citation type="submission" date="2019-12" db="EMBL/GenBank/DDBJ databases">
        <title>Genomic-based taxomic classification of the family Erythrobacteraceae.</title>
        <authorList>
            <person name="Xu L."/>
        </authorList>
    </citation>
    <scope>NUCLEOTIDE SEQUENCE [LARGE SCALE GENOMIC DNA]</scope>
    <source>
        <strain evidence="2 3">SW-109</strain>
    </source>
</reference>
<proteinExistence type="predicted"/>
<keyword evidence="1" id="KW-1133">Transmembrane helix</keyword>
<evidence type="ECO:0000313" key="2">
    <source>
        <dbReference type="EMBL" id="MXP47647.1"/>
    </source>
</evidence>
<dbReference type="Proteomes" id="UP000471435">
    <property type="component" value="Unassembled WGS sequence"/>
</dbReference>
<evidence type="ECO:0000256" key="1">
    <source>
        <dbReference type="SAM" id="Phobius"/>
    </source>
</evidence>
<feature type="transmembrane region" description="Helical" evidence="1">
    <location>
        <begin position="12"/>
        <end position="34"/>
    </location>
</feature>
<feature type="transmembrane region" description="Helical" evidence="1">
    <location>
        <begin position="210"/>
        <end position="232"/>
    </location>
</feature>
<dbReference type="InterPro" id="IPR049500">
    <property type="entry name" value="Peptidase_M50B-like"/>
</dbReference>
<dbReference type="PANTHER" id="PTHR33979:SF2">
    <property type="entry name" value="PEPTIDASE M50B-LIKE-DOMAIN-CONTAINING PROTEIN"/>
    <property type="match status" value="1"/>
</dbReference>
<dbReference type="OrthoDB" id="7425566at2"/>
<sequence length="242" mass="26515">MSRQKSENHPLWLALAAAIIIVLPKLPLGNYIIYPFMILTTWFHEMGHGLTAILLGHEFKELVIFASGSGYALTMSPPDTFALSQALISMGGPLGPAIFGSLLILASQTDRARRLALYTLGFVIILSTAIWVRSLVGWLVLLPMGAAILFTAQKATPEISRFAVQFLGVNAAISMFGQWRYLFSVGGTIGGSHQKSDTAAIADQLHLPHWFWASGLILIGLLMIGASLYRVLRKRDTQWTVH</sequence>
<dbReference type="EMBL" id="WTYP01000002">
    <property type="protein sequence ID" value="MXP47647.1"/>
    <property type="molecule type" value="Genomic_DNA"/>
</dbReference>
<evidence type="ECO:0000313" key="3">
    <source>
        <dbReference type="Proteomes" id="UP000471435"/>
    </source>
</evidence>